<gene>
    <name evidence="1" type="ORF">Poly51_05840</name>
</gene>
<dbReference type="AlphaFoldDB" id="A0A5C6FJT4"/>
<reference evidence="1 2" key="1">
    <citation type="submission" date="2019-02" db="EMBL/GenBank/DDBJ databases">
        <title>Deep-cultivation of Planctomycetes and their phenomic and genomic characterization uncovers novel biology.</title>
        <authorList>
            <person name="Wiegand S."/>
            <person name="Jogler M."/>
            <person name="Boedeker C."/>
            <person name="Pinto D."/>
            <person name="Vollmers J."/>
            <person name="Rivas-Marin E."/>
            <person name="Kohn T."/>
            <person name="Peeters S.H."/>
            <person name="Heuer A."/>
            <person name="Rast P."/>
            <person name="Oberbeckmann S."/>
            <person name="Bunk B."/>
            <person name="Jeske O."/>
            <person name="Meyerdierks A."/>
            <person name="Storesund J.E."/>
            <person name="Kallscheuer N."/>
            <person name="Luecker S."/>
            <person name="Lage O.M."/>
            <person name="Pohl T."/>
            <person name="Merkel B.J."/>
            <person name="Hornburger P."/>
            <person name="Mueller R.-W."/>
            <person name="Bruemmer F."/>
            <person name="Labrenz M."/>
            <person name="Spormann A.M."/>
            <person name="Op Den Camp H."/>
            <person name="Overmann J."/>
            <person name="Amann R."/>
            <person name="Jetten M.S.M."/>
            <person name="Mascher T."/>
            <person name="Medema M.H."/>
            <person name="Devos D.P."/>
            <person name="Kaster A.-K."/>
            <person name="Ovreas L."/>
            <person name="Rohde M."/>
            <person name="Galperin M.Y."/>
            <person name="Jogler C."/>
        </authorList>
    </citation>
    <scope>NUCLEOTIDE SEQUENCE [LARGE SCALE GENOMIC DNA]</scope>
    <source>
        <strain evidence="1 2">Poly51</strain>
    </source>
</reference>
<proteinExistence type="predicted"/>
<dbReference type="RefSeq" id="WP_146454012.1">
    <property type="nucleotide sequence ID" value="NZ_SJPW01000001.1"/>
</dbReference>
<keyword evidence="2" id="KW-1185">Reference proteome</keyword>
<comment type="caution">
    <text evidence="1">The sequence shown here is derived from an EMBL/GenBank/DDBJ whole genome shotgun (WGS) entry which is preliminary data.</text>
</comment>
<evidence type="ECO:0000313" key="2">
    <source>
        <dbReference type="Proteomes" id="UP000318288"/>
    </source>
</evidence>
<dbReference type="EMBL" id="SJPW01000001">
    <property type="protein sequence ID" value="TWU60309.1"/>
    <property type="molecule type" value="Genomic_DNA"/>
</dbReference>
<evidence type="ECO:0000313" key="1">
    <source>
        <dbReference type="EMBL" id="TWU60309.1"/>
    </source>
</evidence>
<name>A0A5C6FJT4_9BACT</name>
<organism evidence="1 2">
    <name type="scientific">Rubripirellula tenax</name>
    <dbReference type="NCBI Taxonomy" id="2528015"/>
    <lineage>
        <taxon>Bacteria</taxon>
        <taxon>Pseudomonadati</taxon>
        <taxon>Planctomycetota</taxon>
        <taxon>Planctomycetia</taxon>
        <taxon>Pirellulales</taxon>
        <taxon>Pirellulaceae</taxon>
        <taxon>Rubripirellula</taxon>
    </lineage>
</organism>
<protein>
    <submittedName>
        <fullName evidence="1">Uncharacterized protein</fullName>
    </submittedName>
</protein>
<dbReference type="OrthoDB" id="9893413at2"/>
<accession>A0A5C6FJT4</accession>
<sequence length="156" mass="17646">MADLTFDGAVEHSNLPTARGLSLDVAFIRVPTADTPPPFDGDPPGDAVTDCHTVYKHVDLDADSIDIPDLIPFSIAREPGIYYLQLRAMLYRFHNGKHFAQAEQFFFTQRPLEISPELPSVTLPMEWPDIPLEDLGVYGTVKPKRKLPWPLTWFLR</sequence>
<dbReference type="Proteomes" id="UP000318288">
    <property type="component" value="Unassembled WGS sequence"/>
</dbReference>